<dbReference type="Gene3D" id="1.10.10.10">
    <property type="entry name" value="Winged helix-like DNA-binding domain superfamily/Winged helix DNA-binding domain"/>
    <property type="match status" value="1"/>
</dbReference>
<accession>A0ABQ5QR34</accession>
<evidence type="ECO:0000313" key="3">
    <source>
        <dbReference type="EMBL" id="GLH96849.1"/>
    </source>
</evidence>
<name>A0ABQ5QR34_9ACTN</name>
<dbReference type="Proteomes" id="UP001144280">
    <property type="component" value="Unassembled WGS sequence"/>
</dbReference>
<dbReference type="InterPro" id="IPR052509">
    <property type="entry name" value="Metal_resp_DNA-bind_regulator"/>
</dbReference>
<dbReference type="PANTHER" id="PTHR33169">
    <property type="entry name" value="PADR-FAMILY TRANSCRIPTIONAL REGULATOR"/>
    <property type="match status" value="1"/>
</dbReference>
<evidence type="ECO:0000259" key="2">
    <source>
        <dbReference type="Pfam" id="PF03551"/>
    </source>
</evidence>
<organism evidence="3 4">
    <name type="scientific">Phytohabitans aurantiacus</name>
    <dbReference type="NCBI Taxonomy" id="3016789"/>
    <lineage>
        <taxon>Bacteria</taxon>
        <taxon>Bacillati</taxon>
        <taxon>Actinomycetota</taxon>
        <taxon>Actinomycetes</taxon>
        <taxon>Micromonosporales</taxon>
        <taxon>Micromonosporaceae</taxon>
    </lineage>
</organism>
<dbReference type="PANTHER" id="PTHR33169:SF14">
    <property type="entry name" value="TRANSCRIPTIONAL REGULATOR RV3488"/>
    <property type="match status" value="1"/>
</dbReference>
<proteinExistence type="predicted"/>
<dbReference type="EMBL" id="BSDI01000007">
    <property type="protein sequence ID" value="GLH96849.1"/>
    <property type="molecule type" value="Genomic_DNA"/>
</dbReference>
<dbReference type="InterPro" id="IPR005149">
    <property type="entry name" value="Tscrpt_reg_PadR_N"/>
</dbReference>
<feature type="region of interest" description="Disordered" evidence="1">
    <location>
        <begin position="88"/>
        <end position="108"/>
    </location>
</feature>
<sequence length="108" mass="11880">MTVPTARVLAALLANPEADRYGLDLMQATALASGTLYPILRRLVEAGWLTTRWEEVDPTAQGRPARRYYRLTPEGVAQARHALAEMRASTVVPDPSRPESAPAVRPAW</sequence>
<reference evidence="3" key="1">
    <citation type="submission" date="2022-12" db="EMBL/GenBank/DDBJ databases">
        <title>New Phytohabitans aurantiacus sp. RD004123 nov., an actinomycete isolated from soil.</title>
        <authorList>
            <person name="Triningsih D.W."/>
            <person name="Harunari E."/>
            <person name="Igarashi Y."/>
        </authorList>
    </citation>
    <scope>NUCLEOTIDE SEQUENCE</scope>
    <source>
        <strain evidence="3">RD004123</strain>
    </source>
</reference>
<evidence type="ECO:0000256" key="1">
    <source>
        <dbReference type="SAM" id="MobiDB-lite"/>
    </source>
</evidence>
<dbReference type="InterPro" id="IPR036390">
    <property type="entry name" value="WH_DNA-bd_sf"/>
</dbReference>
<dbReference type="SUPFAM" id="SSF46785">
    <property type="entry name" value="Winged helix' DNA-binding domain"/>
    <property type="match status" value="1"/>
</dbReference>
<protein>
    <submittedName>
        <fullName evidence="3">PadR family transcriptional regulator</fullName>
    </submittedName>
</protein>
<gene>
    <name evidence="3" type="ORF">Pa4123_21230</name>
</gene>
<dbReference type="RefSeq" id="WP_407676778.1">
    <property type="nucleotide sequence ID" value="NZ_BSDI01000007.1"/>
</dbReference>
<feature type="domain" description="Transcription regulator PadR N-terminal" evidence="2">
    <location>
        <begin position="18"/>
        <end position="78"/>
    </location>
</feature>
<dbReference type="Pfam" id="PF03551">
    <property type="entry name" value="PadR"/>
    <property type="match status" value="1"/>
</dbReference>
<dbReference type="InterPro" id="IPR036388">
    <property type="entry name" value="WH-like_DNA-bd_sf"/>
</dbReference>
<evidence type="ECO:0000313" key="4">
    <source>
        <dbReference type="Proteomes" id="UP001144280"/>
    </source>
</evidence>
<keyword evidence="4" id="KW-1185">Reference proteome</keyword>
<comment type="caution">
    <text evidence="3">The sequence shown here is derived from an EMBL/GenBank/DDBJ whole genome shotgun (WGS) entry which is preliminary data.</text>
</comment>